<dbReference type="PROSITE" id="PS51253">
    <property type="entry name" value="HTH_CENPB"/>
    <property type="match status" value="1"/>
</dbReference>
<dbReference type="InterPro" id="IPR006600">
    <property type="entry name" value="HTH_CenpB_DNA-bd_dom"/>
</dbReference>
<dbReference type="InterPro" id="IPR050863">
    <property type="entry name" value="CenT-Element_Derived"/>
</dbReference>
<evidence type="ECO:0000313" key="6">
    <source>
        <dbReference type="EMBL" id="GCC25431.1"/>
    </source>
</evidence>
<keyword evidence="3" id="KW-0175">Coiled coil</keyword>
<feature type="coiled-coil region" evidence="3">
    <location>
        <begin position="473"/>
        <end position="507"/>
    </location>
</feature>
<organism evidence="6 7">
    <name type="scientific">Chiloscyllium punctatum</name>
    <name type="common">Brownbanded bambooshark</name>
    <name type="synonym">Hemiscyllium punctatum</name>
    <dbReference type="NCBI Taxonomy" id="137246"/>
    <lineage>
        <taxon>Eukaryota</taxon>
        <taxon>Metazoa</taxon>
        <taxon>Chordata</taxon>
        <taxon>Craniata</taxon>
        <taxon>Vertebrata</taxon>
        <taxon>Chondrichthyes</taxon>
        <taxon>Elasmobranchii</taxon>
        <taxon>Galeomorphii</taxon>
        <taxon>Galeoidea</taxon>
        <taxon>Orectolobiformes</taxon>
        <taxon>Hemiscylliidae</taxon>
        <taxon>Chiloscyllium</taxon>
    </lineage>
</organism>
<keyword evidence="2" id="KW-0539">Nucleus</keyword>
<evidence type="ECO:0000256" key="4">
    <source>
        <dbReference type="SAM" id="MobiDB-lite"/>
    </source>
</evidence>
<evidence type="ECO:0000313" key="7">
    <source>
        <dbReference type="Proteomes" id="UP000287033"/>
    </source>
</evidence>
<dbReference type="Pfam" id="PF03221">
    <property type="entry name" value="HTH_Tnp_Tc5"/>
    <property type="match status" value="1"/>
</dbReference>
<dbReference type="InterPro" id="IPR009057">
    <property type="entry name" value="Homeodomain-like_sf"/>
</dbReference>
<dbReference type="PANTHER" id="PTHR19303">
    <property type="entry name" value="TRANSPOSON"/>
    <property type="match status" value="1"/>
</dbReference>
<dbReference type="Proteomes" id="UP000287033">
    <property type="component" value="Unassembled WGS sequence"/>
</dbReference>
<dbReference type="SUPFAM" id="SSF46689">
    <property type="entry name" value="Homeodomain-like"/>
    <property type="match status" value="2"/>
</dbReference>
<reference evidence="6 7" key="1">
    <citation type="journal article" date="2018" name="Nat. Ecol. Evol.">
        <title>Shark genomes provide insights into elasmobranch evolution and the origin of vertebrates.</title>
        <authorList>
            <person name="Hara Y"/>
            <person name="Yamaguchi K"/>
            <person name="Onimaru K"/>
            <person name="Kadota M"/>
            <person name="Koyanagi M"/>
            <person name="Keeley SD"/>
            <person name="Tatsumi K"/>
            <person name="Tanaka K"/>
            <person name="Motone F"/>
            <person name="Kageyama Y"/>
            <person name="Nozu R"/>
            <person name="Adachi N"/>
            <person name="Nishimura O"/>
            <person name="Nakagawa R"/>
            <person name="Tanegashima C"/>
            <person name="Kiyatake I"/>
            <person name="Matsumoto R"/>
            <person name="Murakumo K"/>
            <person name="Nishida K"/>
            <person name="Terakita A"/>
            <person name="Kuratani S"/>
            <person name="Sato K"/>
            <person name="Hyodo S Kuraku.S."/>
        </authorList>
    </citation>
    <scope>NUCLEOTIDE SEQUENCE [LARGE SCALE GENOMIC DNA]</scope>
</reference>
<protein>
    <recommendedName>
        <fullName evidence="5">HTH CENPB-type domain-containing protein</fullName>
    </recommendedName>
</protein>
<name>A0A401S4W0_CHIPU</name>
<proteinExistence type="predicted"/>
<evidence type="ECO:0000256" key="2">
    <source>
        <dbReference type="ARBA" id="ARBA00023242"/>
    </source>
</evidence>
<gene>
    <name evidence="6" type="ORF">chiPu_0003841</name>
</gene>
<dbReference type="Pfam" id="PF04218">
    <property type="entry name" value="CENP-B_N"/>
    <property type="match status" value="1"/>
</dbReference>
<evidence type="ECO:0000256" key="3">
    <source>
        <dbReference type="SAM" id="Coils"/>
    </source>
</evidence>
<feature type="domain" description="HTH CENPB-type" evidence="5">
    <location>
        <begin position="59"/>
        <end position="130"/>
    </location>
</feature>
<dbReference type="EMBL" id="BEZZ01000085">
    <property type="protein sequence ID" value="GCC25431.1"/>
    <property type="molecule type" value="Genomic_DNA"/>
</dbReference>
<dbReference type="GO" id="GO:0005634">
    <property type="term" value="C:nucleus"/>
    <property type="evidence" value="ECO:0007669"/>
    <property type="project" value="TreeGrafter"/>
</dbReference>
<dbReference type="OrthoDB" id="125347at2759"/>
<accession>A0A401S4W0</accession>
<evidence type="ECO:0000259" key="5">
    <source>
        <dbReference type="PROSITE" id="PS51253"/>
    </source>
</evidence>
<sequence>MARNELSMKQKVELILQSEGKSQRQLAGLFNIGKTQVQTILKRKAEILQAYQGHRDTARKRLCVRLQHGYLNLTVCRWLQRVRAQGLAVNGPAVQRAALRFAKELGIPDFKASNGWLRSFRSRNISFESFCDERAGVQQTWKLHAKLSGHTRYSPVVLPSPSLSTVSPVWVVSGNEVVPGLADLAVASGEWPATSAPSSYRSTGEDLCSPSNAVSISNCQSELNDYHKAAVQQKTQTFRIAMYGQPDPTPPELTLTPSITKWAVTRMKTVPSAGNSLMETSNPALTRHGNTSPNPLESSKRSPTSHMNAKSKNQSLKGLKMDGAAQILSNHAVTTTGSSNGQREIKMTTQSGVGQSHAEEYDTTIPQEMHKKRLEEDVDLSRVKSELVDCSTDSGPDGENLLRGHPLQSLVAEPIVLPFSGKDSVADFGNEDPRTSTLLQQQQVQSLSNSTSKFKDLHSTQDNGQLEILKTLLKLTTKERDSYKTQNDNLLRRIHGLENQLMELTQKNLKKNLCHKWTQSDFELISNSKTTSNEIC</sequence>
<evidence type="ECO:0000256" key="1">
    <source>
        <dbReference type="ARBA" id="ARBA00023125"/>
    </source>
</evidence>
<feature type="region of interest" description="Disordered" evidence="4">
    <location>
        <begin position="273"/>
        <end position="312"/>
    </location>
</feature>
<dbReference type="GO" id="GO:0003677">
    <property type="term" value="F:DNA binding"/>
    <property type="evidence" value="ECO:0007669"/>
    <property type="project" value="UniProtKB-KW"/>
</dbReference>
<keyword evidence="7" id="KW-1185">Reference proteome</keyword>
<comment type="caution">
    <text evidence="6">The sequence shown here is derived from an EMBL/GenBank/DDBJ whole genome shotgun (WGS) entry which is preliminary data.</text>
</comment>
<dbReference type="PANTHER" id="PTHR19303:SF73">
    <property type="entry name" value="PROTEIN PDC2"/>
    <property type="match status" value="1"/>
</dbReference>
<dbReference type="Gene3D" id="1.10.10.60">
    <property type="entry name" value="Homeodomain-like"/>
    <property type="match status" value="2"/>
</dbReference>
<dbReference type="SMART" id="SM00674">
    <property type="entry name" value="CENPB"/>
    <property type="match status" value="1"/>
</dbReference>
<dbReference type="InterPro" id="IPR007889">
    <property type="entry name" value="HTH_Psq"/>
</dbReference>
<dbReference type="AlphaFoldDB" id="A0A401S4W0"/>
<keyword evidence="1" id="KW-0238">DNA-binding</keyword>
<dbReference type="STRING" id="137246.A0A401S4W0"/>